<evidence type="ECO:0000313" key="1">
    <source>
        <dbReference type="EMBL" id="KIM50563.1"/>
    </source>
</evidence>
<keyword evidence="2" id="KW-1185">Reference proteome</keyword>
<proteinExistence type="predicted"/>
<reference evidence="1 2" key="1">
    <citation type="submission" date="2014-04" db="EMBL/GenBank/DDBJ databases">
        <authorList>
            <consortium name="DOE Joint Genome Institute"/>
            <person name="Kuo A."/>
            <person name="Kohler A."/>
            <person name="Nagy L.G."/>
            <person name="Floudas D."/>
            <person name="Copeland A."/>
            <person name="Barry K.W."/>
            <person name="Cichocki N."/>
            <person name="Veneault-Fourrey C."/>
            <person name="LaButti K."/>
            <person name="Lindquist E.A."/>
            <person name="Lipzen A."/>
            <person name="Lundell T."/>
            <person name="Morin E."/>
            <person name="Murat C."/>
            <person name="Sun H."/>
            <person name="Tunlid A."/>
            <person name="Henrissat B."/>
            <person name="Grigoriev I.V."/>
            <person name="Hibbett D.S."/>
            <person name="Martin F."/>
            <person name="Nordberg H.P."/>
            <person name="Cantor M.N."/>
            <person name="Hua S.X."/>
        </authorList>
    </citation>
    <scope>NUCLEOTIDE SEQUENCE [LARGE SCALE GENOMIC DNA]</scope>
    <source>
        <strain evidence="1 2">Foug A</strain>
    </source>
</reference>
<dbReference type="OrthoDB" id="2677857at2759"/>
<reference evidence="2" key="2">
    <citation type="submission" date="2015-01" db="EMBL/GenBank/DDBJ databases">
        <title>Evolutionary Origins and Diversification of the Mycorrhizal Mutualists.</title>
        <authorList>
            <consortium name="DOE Joint Genome Institute"/>
            <consortium name="Mycorrhizal Genomics Consortium"/>
            <person name="Kohler A."/>
            <person name="Kuo A."/>
            <person name="Nagy L.G."/>
            <person name="Floudas D."/>
            <person name="Copeland A."/>
            <person name="Barry K.W."/>
            <person name="Cichocki N."/>
            <person name="Veneault-Fourrey C."/>
            <person name="LaButti K."/>
            <person name="Lindquist E.A."/>
            <person name="Lipzen A."/>
            <person name="Lundell T."/>
            <person name="Morin E."/>
            <person name="Murat C."/>
            <person name="Riley R."/>
            <person name="Ohm R."/>
            <person name="Sun H."/>
            <person name="Tunlid A."/>
            <person name="Henrissat B."/>
            <person name="Grigoriev I.V."/>
            <person name="Hibbett D.S."/>
            <person name="Martin F."/>
        </authorList>
    </citation>
    <scope>NUCLEOTIDE SEQUENCE [LARGE SCALE GENOMIC DNA]</scope>
    <source>
        <strain evidence="2">Foug A</strain>
    </source>
</reference>
<evidence type="ECO:0000313" key="2">
    <source>
        <dbReference type="Proteomes" id="UP000053989"/>
    </source>
</evidence>
<name>A0A0C2YLF6_9AGAM</name>
<gene>
    <name evidence="1" type="ORF">SCLCIDRAFT_145177</name>
</gene>
<protein>
    <submittedName>
        <fullName evidence="1">Uncharacterized protein</fullName>
    </submittedName>
</protein>
<dbReference type="InParanoid" id="A0A0C2YLF6"/>
<dbReference type="Proteomes" id="UP000053989">
    <property type="component" value="Unassembled WGS sequence"/>
</dbReference>
<dbReference type="AlphaFoldDB" id="A0A0C2YLF6"/>
<sequence length="280" mass="32304">MPGKEWTTPEQKEFLRKELVPYRDHLNAQQLSRYWTDLYQRWAQLWPERATTFPTLQPDDSLTPEQMATLATAITKRHKQWLRWHAGAGKNRSANKKIMDVVDDLIKVNTCIKQPLEIYSKMYYTSRVKPEIPLDSMDTNISMLRQQTERKFKTEPKEIQDEVMCIHKKQITSKNSIAVAKDDEAHLNIDVEVHQSNIQQCAPALQQILDHLSRKTGWSFSILMGGPDPIEPEGQCVVVSLHTGNNSHGKKFGESYSAFDSTIVQAYAKFLDSKYRKSPL</sequence>
<dbReference type="EMBL" id="KN822381">
    <property type="protein sequence ID" value="KIM50563.1"/>
    <property type="molecule type" value="Genomic_DNA"/>
</dbReference>
<organism evidence="1 2">
    <name type="scientific">Scleroderma citrinum Foug A</name>
    <dbReference type="NCBI Taxonomy" id="1036808"/>
    <lineage>
        <taxon>Eukaryota</taxon>
        <taxon>Fungi</taxon>
        <taxon>Dikarya</taxon>
        <taxon>Basidiomycota</taxon>
        <taxon>Agaricomycotina</taxon>
        <taxon>Agaricomycetes</taxon>
        <taxon>Agaricomycetidae</taxon>
        <taxon>Boletales</taxon>
        <taxon>Sclerodermatineae</taxon>
        <taxon>Sclerodermataceae</taxon>
        <taxon>Scleroderma</taxon>
    </lineage>
</organism>
<dbReference type="STRING" id="1036808.A0A0C2YLF6"/>
<accession>A0A0C2YLF6</accession>
<dbReference type="HOGENOM" id="CLU_061100_0_0_1"/>